<proteinExistence type="predicted"/>
<dbReference type="AlphaFoldDB" id="A0A382XFS3"/>
<name>A0A382XFS3_9ZZZZ</name>
<accession>A0A382XFS3</accession>
<protein>
    <submittedName>
        <fullName evidence="1">Uncharacterized protein</fullName>
    </submittedName>
</protein>
<organism evidence="1">
    <name type="scientific">marine metagenome</name>
    <dbReference type="NCBI Taxonomy" id="408172"/>
    <lineage>
        <taxon>unclassified sequences</taxon>
        <taxon>metagenomes</taxon>
        <taxon>ecological metagenomes</taxon>
    </lineage>
</organism>
<reference evidence="1" key="1">
    <citation type="submission" date="2018-05" db="EMBL/GenBank/DDBJ databases">
        <authorList>
            <person name="Lanie J.A."/>
            <person name="Ng W.-L."/>
            <person name="Kazmierczak K.M."/>
            <person name="Andrzejewski T.M."/>
            <person name="Davidsen T.M."/>
            <person name="Wayne K.J."/>
            <person name="Tettelin H."/>
            <person name="Glass J.I."/>
            <person name="Rusch D."/>
            <person name="Podicherti R."/>
            <person name="Tsui H.-C.T."/>
            <person name="Winkler M.E."/>
        </authorList>
    </citation>
    <scope>NUCLEOTIDE SEQUENCE</scope>
</reference>
<dbReference type="EMBL" id="UINC01166991">
    <property type="protein sequence ID" value="SVD69241.1"/>
    <property type="molecule type" value="Genomic_DNA"/>
</dbReference>
<evidence type="ECO:0000313" key="1">
    <source>
        <dbReference type="EMBL" id="SVD69241.1"/>
    </source>
</evidence>
<sequence>MINSKIGGLCACDSFPAMSARRFDLL</sequence>
<gene>
    <name evidence="1" type="ORF">METZ01_LOCUS422095</name>
</gene>